<dbReference type="EMBL" id="JACAPU010000002">
    <property type="protein sequence ID" value="NWB45366.1"/>
    <property type="molecule type" value="Genomic_DNA"/>
</dbReference>
<evidence type="ECO:0000256" key="2">
    <source>
        <dbReference type="ARBA" id="ARBA00022475"/>
    </source>
</evidence>
<evidence type="ECO:0000256" key="6">
    <source>
        <dbReference type="SAM" id="Phobius"/>
    </source>
</evidence>
<feature type="transmembrane region" description="Helical" evidence="6">
    <location>
        <begin position="40"/>
        <end position="65"/>
    </location>
</feature>
<reference evidence="7 8" key="1">
    <citation type="submission" date="2020-04" db="EMBL/GenBank/DDBJ databases">
        <title>Molecular characterization of pseudomonads from Agaricus bisporus reveal novel blotch 2 pathogens in Western Europe.</title>
        <authorList>
            <person name="Taparia T."/>
            <person name="Krijger M."/>
            <person name="Haynes E."/>
            <person name="Elpinstone J.G."/>
            <person name="Noble R."/>
            <person name="Van Der Wolf J."/>
        </authorList>
    </citation>
    <scope>NUCLEOTIDE SEQUENCE [LARGE SCALE GENOMIC DNA]</scope>
    <source>
        <strain evidence="7 8">F1001</strain>
    </source>
</reference>
<dbReference type="GO" id="GO:0005886">
    <property type="term" value="C:plasma membrane"/>
    <property type="evidence" value="ECO:0007669"/>
    <property type="project" value="UniProtKB-SubCell"/>
</dbReference>
<protein>
    <submittedName>
        <fullName evidence="7">LysE family translocator</fullName>
    </submittedName>
</protein>
<dbReference type="RefSeq" id="WP_100943273.1">
    <property type="nucleotide sequence ID" value="NZ_JACAPU010000002.1"/>
</dbReference>
<keyword evidence="3 6" id="KW-0812">Transmembrane</keyword>
<name>A0A7Y7WA43_9PSED</name>
<evidence type="ECO:0000256" key="1">
    <source>
        <dbReference type="ARBA" id="ARBA00004651"/>
    </source>
</evidence>
<dbReference type="PANTHER" id="PTHR30086">
    <property type="entry name" value="ARGININE EXPORTER PROTEIN ARGO"/>
    <property type="match status" value="1"/>
</dbReference>
<gene>
    <name evidence="7" type="ORF">HX829_02580</name>
</gene>
<dbReference type="Proteomes" id="UP000582981">
    <property type="component" value="Unassembled WGS sequence"/>
</dbReference>
<keyword evidence="2" id="KW-1003">Cell membrane</keyword>
<evidence type="ECO:0000256" key="3">
    <source>
        <dbReference type="ARBA" id="ARBA00022692"/>
    </source>
</evidence>
<comment type="subcellular location">
    <subcellularLocation>
        <location evidence="1">Cell membrane</location>
        <topology evidence="1">Multi-pass membrane protein</topology>
    </subcellularLocation>
</comment>
<keyword evidence="5 6" id="KW-0472">Membrane</keyword>
<feature type="transmembrane region" description="Helical" evidence="6">
    <location>
        <begin position="6"/>
        <end position="28"/>
    </location>
</feature>
<evidence type="ECO:0000256" key="4">
    <source>
        <dbReference type="ARBA" id="ARBA00022989"/>
    </source>
</evidence>
<feature type="transmembrane region" description="Helical" evidence="6">
    <location>
        <begin position="152"/>
        <end position="171"/>
    </location>
</feature>
<dbReference type="Pfam" id="PF01810">
    <property type="entry name" value="LysE"/>
    <property type="match status" value="1"/>
</dbReference>
<feature type="transmembrane region" description="Helical" evidence="6">
    <location>
        <begin position="119"/>
        <end position="140"/>
    </location>
</feature>
<dbReference type="GO" id="GO:0015171">
    <property type="term" value="F:amino acid transmembrane transporter activity"/>
    <property type="evidence" value="ECO:0007669"/>
    <property type="project" value="TreeGrafter"/>
</dbReference>
<comment type="caution">
    <text evidence="7">The sequence shown here is derived from an EMBL/GenBank/DDBJ whole genome shotgun (WGS) entry which is preliminary data.</text>
</comment>
<accession>A0A7Y7WA43</accession>
<evidence type="ECO:0000313" key="8">
    <source>
        <dbReference type="Proteomes" id="UP000582981"/>
    </source>
</evidence>
<organism evidence="7 8">
    <name type="scientific">Pseudomonas gingeri</name>
    <dbReference type="NCBI Taxonomy" id="117681"/>
    <lineage>
        <taxon>Bacteria</taxon>
        <taxon>Pseudomonadati</taxon>
        <taxon>Pseudomonadota</taxon>
        <taxon>Gammaproteobacteria</taxon>
        <taxon>Pseudomonadales</taxon>
        <taxon>Pseudomonadaceae</taxon>
        <taxon>Pseudomonas</taxon>
    </lineage>
</organism>
<sequence length="210" mass="22765">MALHLWFTFALAYLATTLSPGPNVLLVVRNALRYGPPAMAVTLLGNLVAQLLVTSGVALGVGAILIAVPTAFLALKVIGAGYLIYLGLRQLLARTPVTRPEGEPQTSPPSSKWKIGMEAFLVSASNPKTLIFLCAFLPQFLDHERPIPGQFLMMYLTIAAIVVMVHSVYCYTAYRFSKRLSAAHWVVALKRTTGAIFIGLGVRLLNTRAL</sequence>
<dbReference type="PANTHER" id="PTHR30086:SF20">
    <property type="entry name" value="ARGININE EXPORTER PROTEIN ARGO-RELATED"/>
    <property type="match status" value="1"/>
</dbReference>
<feature type="transmembrane region" description="Helical" evidence="6">
    <location>
        <begin position="71"/>
        <end position="88"/>
    </location>
</feature>
<dbReference type="AlphaFoldDB" id="A0A7Y7WA43"/>
<evidence type="ECO:0000313" key="7">
    <source>
        <dbReference type="EMBL" id="NWB45366.1"/>
    </source>
</evidence>
<dbReference type="PIRSF" id="PIRSF006324">
    <property type="entry name" value="LeuE"/>
    <property type="match status" value="1"/>
</dbReference>
<evidence type="ECO:0000256" key="5">
    <source>
        <dbReference type="ARBA" id="ARBA00023136"/>
    </source>
</evidence>
<dbReference type="InterPro" id="IPR001123">
    <property type="entry name" value="LeuE-type"/>
</dbReference>
<keyword evidence="4 6" id="KW-1133">Transmembrane helix</keyword>
<proteinExistence type="predicted"/>